<evidence type="ECO:0000256" key="1">
    <source>
        <dbReference type="ARBA" id="ARBA00004141"/>
    </source>
</evidence>
<gene>
    <name evidence="8" type="ORF">GTS_47000</name>
</gene>
<name>A0A4D4JGP4_9PSEU</name>
<evidence type="ECO:0000256" key="3">
    <source>
        <dbReference type="ARBA" id="ARBA00022692"/>
    </source>
</evidence>
<feature type="transmembrane region" description="Helical" evidence="6">
    <location>
        <begin position="164"/>
        <end position="181"/>
    </location>
</feature>
<evidence type="ECO:0000259" key="7">
    <source>
        <dbReference type="Pfam" id="PF00892"/>
    </source>
</evidence>
<accession>A0A4D4JGP4</accession>
<evidence type="ECO:0000256" key="4">
    <source>
        <dbReference type="ARBA" id="ARBA00022989"/>
    </source>
</evidence>
<evidence type="ECO:0000256" key="6">
    <source>
        <dbReference type="SAM" id="Phobius"/>
    </source>
</evidence>
<feature type="transmembrane region" description="Helical" evidence="6">
    <location>
        <begin position="78"/>
        <end position="101"/>
    </location>
</feature>
<evidence type="ECO:0000256" key="2">
    <source>
        <dbReference type="ARBA" id="ARBA00007362"/>
    </source>
</evidence>
<comment type="similarity">
    <text evidence="2">Belongs to the EamA transporter family.</text>
</comment>
<evidence type="ECO:0000256" key="5">
    <source>
        <dbReference type="ARBA" id="ARBA00023136"/>
    </source>
</evidence>
<feature type="transmembrane region" description="Helical" evidence="6">
    <location>
        <begin position="225"/>
        <end position="247"/>
    </location>
</feature>
<dbReference type="PANTHER" id="PTHR32322:SF2">
    <property type="entry name" value="EAMA DOMAIN-CONTAINING PROTEIN"/>
    <property type="match status" value="1"/>
</dbReference>
<evidence type="ECO:0000313" key="9">
    <source>
        <dbReference type="Proteomes" id="UP000298860"/>
    </source>
</evidence>
<feature type="transmembrane region" description="Helical" evidence="6">
    <location>
        <begin position="280"/>
        <end position="297"/>
    </location>
</feature>
<proteinExistence type="inferred from homology"/>
<feature type="domain" description="EamA" evidence="7">
    <location>
        <begin position="25"/>
        <end position="151"/>
    </location>
</feature>
<dbReference type="PANTHER" id="PTHR32322">
    <property type="entry name" value="INNER MEMBRANE TRANSPORTER"/>
    <property type="match status" value="1"/>
</dbReference>
<dbReference type="OrthoDB" id="4630069at2"/>
<protein>
    <recommendedName>
        <fullName evidence="7">EamA domain-containing protein</fullName>
    </recommendedName>
</protein>
<dbReference type="Pfam" id="PF00892">
    <property type="entry name" value="EamA"/>
    <property type="match status" value="2"/>
</dbReference>
<keyword evidence="5 6" id="KW-0472">Membrane</keyword>
<dbReference type="InterPro" id="IPR000620">
    <property type="entry name" value="EamA_dom"/>
</dbReference>
<dbReference type="EMBL" id="BJFL01000033">
    <property type="protein sequence ID" value="GDY33067.1"/>
    <property type="molecule type" value="Genomic_DNA"/>
</dbReference>
<dbReference type="InterPro" id="IPR050638">
    <property type="entry name" value="AA-Vitamin_Transporters"/>
</dbReference>
<comment type="caution">
    <text evidence="8">The sequence shown here is derived from an EMBL/GenBank/DDBJ whole genome shotgun (WGS) entry which is preliminary data.</text>
</comment>
<evidence type="ECO:0000313" key="8">
    <source>
        <dbReference type="EMBL" id="GDY33067.1"/>
    </source>
</evidence>
<dbReference type="AlphaFoldDB" id="A0A4D4JGP4"/>
<feature type="transmembrane region" description="Helical" evidence="6">
    <location>
        <begin position="193"/>
        <end position="213"/>
    </location>
</feature>
<reference evidence="9" key="1">
    <citation type="submission" date="2019-04" db="EMBL/GenBank/DDBJ databases">
        <title>Draft genome sequence of Pseudonocardiaceae bacterium SL3-2-4.</title>
        <authorList>
            <person name="Ningsih F."/>
            <person name="Yokota A."/>
            <person name="Sakai Y."/>
            <person name="Nanatani K."/>
            <person name="Yabe S."/>
            <person name="Oetari A."/>
            <person name="Sjamsuridzal W."/>
        </authorList>
    </citation>
    <scope>NUCLEOTIDE SEQUENCE [LARGE SCALE GENOMIC DNA]</scope>
    <source>
        <strain evidence="9">SL3-2-4</strain>
    </source>
</reference>
<dbReference type="Proteomes" id="UP000298860">
    <property type="component" value="Unassembled WGS sequence"/>
</dbReference>
<feature type="domain" description="EamA" evidence="7">
    <location>
        <begin position="163"/>
        <end position="297"/>
    </location>
</feature>
<keyword evidence="3 6" id="KW-0812">Transmembrane</keyword>
<dbReference type="SUPFAM" id="SSF103481">
    <property type="entry name" value="Multidrug resistance efflux transporter EmrE"/>
    <property type="match status" value="2"/>
</dbReference>
<keyword evidence="9" id="KW-1185">Reference proteome</keyword>
<organism evidence="8 9">
    <name type="scientific">Gandjariella thermophila</name>
    <dbReference type="NCBI Taxonomy" id="1931992"/>
    <lineage>
        <taxon>Bacteria</taxon>
        <taxon>Bacillati</taxon>
        <taxon>Actinomycetota</taxon>
        <taxon>Actinomycetes</taxon>
        <taxon>Pseudonocardiales</taxon>
        <taxon>Pseudonocardiaceae</taxon>
        <taxon>Gandjariella</taxon>
    </lineage>
</organism>
<keyword evidence="4 6" id="KW-1133">Transmembrane helix</keyword>
<dbReference type="InterPro" id="IPR037185">
    <property type="entry name" value="EmrE-like"/>
</dbReference>
<sequence>MTSGLPTRPGTAPAAPASPAVLAGAVFWALIWAGAFVATKAALRWAPPPVVVSARCIMAGGVLLAAAAPRAGRPTRRVLGRLALLGMLNNAAYLGLMAYALPSISAGTAAILSASTPLLVVCTAAALGQDKLTATRTIGLALGFAGIAATSLSRLNGADRPEGVLLGVVAVLALATGTLLTPRLTRGVDAATATGWQAIIGGAFLFVPALLTARMHTLHLGWQLAGTLLFLGVGASVLGMTLWLGLIRWVGPTAASLAQFMPPLLGIALGHLLLGEPITTFELLATLPVAVGITLALRRPPRRL</sequence>
<dbReference type="GO" id="GO:0016020">
    <property type="term" value="C:membrane"/>
    <property type="evidence" value="ECO:0007669"/>
    <property type="project" value="UniProtKB-SubCell"/>
</dbReference>
<feature type="transmembrane region" description="Helical" evidence="6">
    <location>
        <begin position="107"/>
        <end position="127"/>
    </location>
</feature>
<feature type="transmembrane region" description="Helical" evidence="6">
    <location>
        <begin position="20"/>
        <end position="39"/>
    </location>
</feature>
<comment type="subcellular location">
    <subcellularLocation>
        <location evidence="1">Membrane</location>
        <topology evidence="1">Multi-pass membrane protein</topology>
    </subcellularLocation>
</comment>